<dbReference type="GO" id="GO:0035567">
    <property type="term" value="P:non-canonical Wnt signaling pathway"/>
    <property type="evidence" value="ECO:0007669"/>
    <property type="project" value="TreeGrafter"/>
</dbReference>
<evidence type="ECO:0000313" key="7">
    <source>
        <dbReference type="Proteomes" id="UP001381693"/>
    </source>
</evidence>
<dbReference type="PROSITE" id="PS50038">
    <property type="entry name" value="FZ"/>
    <property type="match status" value="1"/>
</dbReference>
<dbReference type="GO" id="GO:0005886">
    <property type="term" value="C:plasma membrane"/>
    <property type="evidence" value="ECO:0007669"/>
    <property type="project" value="TreeGrafter"/>
</dbReference>
<feature type="compositionally biased region" description="Gly residues" evidence="4">
    <location>
        <begin position="16"/>
        <end position="27"/>
    </location>
</feature>
<keyword evidence="2" id="KW-1015">Disulfide bond</keyword>
<evidence type="ECO:0000256" key="2">
    <source>
        <dbReference type="ARBA" id="ARBA00023157"/>
    </source>
</evidence>
<gene>
    <name evidence="6" type="primary">FZD7</name>
    <name evidence="6" type="ORF">SK128_000718</name>
</gene>
<name>A0AAN8WGI3_HALRR</name>
<keyword evidence="1" id="KW-0217">Developmental protein</keyword>
<evidence type="ECO:0000256" key="1">
    <source>
        <dbReference type="ARBA" id="ARBA00022473"/>
    </source>
</evidence>
<evidence type="ECO:0000259" key="5">
    <source>
        <dbReference type="PROSITE" id="PS50038"/>
    </source>
</evidence>
<dbReference type="InterPro" id="IPR015526">
    <property type="entry name" value="Frizzled/SFRP"/>
</dbReference>
<evidence type="ECO:0000256" key="4">
    <source>
        <dbReference type="SAM" id="MobiDB-lite"/>
    </source>
</evidence>
<accession>A0AAN8WGI3</accession>
<sequence>MTGVGGGVDGMPPIKGPGGEIGPGARLGHGRVEHVSEYDILPHHNRCEPITITLCKDIQYNTTIMPNLLKHHSQEEA</sequence>
<dbReference type="GO" id="GO:0017147">
    <property type="term" value="F:Wnt-protein binding"/>
    <property type="evidence" value="ECO:0007669"/>
    <property type="project" value="TreeGrafter"/>
</dbReference>
<keyword evidence="7" id="KW-1185">Reference proteome</keyword>
<dbReference type="Gene3D" id="1.10.2000.10">
    <property type="entry name" value="Frizzled cysteine-rich domain"/>
    <property type="match status" value="1"/>
</dbReference>
<dbReference type="AlphaFoldDB" id="A0AAN8WGI3"/>
<dbReference type="PANTHER" id="PTHR11309">
    <property type="entry name" value="FRIZZLED"/>
    <property type="match status" value="1"/>
</dbReference>
<dbReference type="EMBL" id="JAXCGZ010022692">
    <property type="protein sequence ID" value="KAK7027233.1"/>
    <property type="molecule type" value="Genomic_DNA"/>
</dbReference>
<feature type="domain" description="FZ" evidence="5">
    <location>
        <begin position="42"/>
        <end position="77"/>
    </location>
</feature>
<dbReference type="PANTHER" id="PTHR11309:SF47">
    <property type="entry name" value="FRIZZLED"/>
    <property type="match status" value="1"/>
</dbReference>
<dbReference type="Proteomes" id="UP001381693">
    <property type="component" value="Unassembled WGS sequence"/>
</dbReference>
<comment type="caution">
    <text evidence="3">Lacks conserved residue(s) required for the propagation of feature annotation.</text>
</comment>
<dbReference type="InterPro" id="IPR036790">
    <property type="entry name" value="Frizzled_dom_sf"/>
</dbReference>
<feature type="non-terminal residue" evidence="6">
    <location>
        <position position="77"/>
    </location>
</feature>
<feature type="region of interest" description="Disordered" evidence="4">
    <location>
        <begin position="1"/>
        <end position="27"/>
    </location>
</feature>
<evidence type="ECO:0000256" key="3">
    <source>
        <dbReference type="PROSITE-ProRule" id="PRU00090"/>
    </source>
</evidence>
<organism evidence="6 7">
    <name type="scientific">Halocaridina rubra</name>
    <name type="common">Hawaiian red shrimp</name>
    <dbReference type="NCBI Taxonomy" id="373956"/>
    <lineage>
        <taxon>Eukaryota</taxon>
        <taxon>Metazoa</taxon>
        <taxon>Ecdysozoa</taxon>
        <taxon>Arthropoda</taxon>
        <taxon>Crustacea</taxon>
        <taxon>Multicrustacea</taxon>
        <taxon>Malacostraca</taxon>
        <taxon>Eumalacostraca</taxon>
        <taxon>Eucarida</taxon>
        <taxon>Decapoda</taxon>
        <taxon>Pleocyemata</taxon>
        <taxon>Caridea</taxon>
        <taxon>Atyoidea</taxon>
        <taxon>Atyidae</taxon>
        <taxon>Halocaridina</taxon>
    </lineage>
</organism>
<evidence type="ECO:0000313" key="6">
    <source>
        <dbReference type="EMBL" id="KAK7027233.1"/>
    </source>
</evidence>
<dbReference type="SUPFAM" id="SSF63501">
    <property type="entry name" value="Frizzled cysteine-rich domain"/>
    <property type="match status" value="1"/>
</dbReference>
<dbReference type="InterPro" id="IPR020067">
    <property type="entry name" value="Frizzled_dom"/>
</dbReference>
<dbReference type="GO" id="GO:0042813">
    <property type="term" value="F:Wnt receptor activity"/>
    <property type="evidence" value="ECO:0007669"/>
    <property type="project" value="TreeGrafter"/>
</dbReference>
<reference evidence="6 7" key="1">
    <citation type="submission" date="2023-11" db="EMBL/GenBank/DDBJ databases">
        <title>Halocaridina rubra genome assembly.</title>
        <authorList>
            <person name="Smith C."/>
        </authorList>
    </citation>
    <scope>NUCLEOTIDE SEQUENCE [LARGE SCALE GENOMIC DNA]</scope>
    <source>
        <strain evidence="6">EP-1</strain>
        <tissue evidence="6">Whole</tissue>
    </source>
</reference>
<protein>
    <submittedName>
        <fullName evidence="6">Frizzled-7</fullName>
    </submittedName>
</protein>
<dbReference type="GO" id="GO:0060070">
    <property type="term" value="P:canonical Wnt signaling pathway"/>
    <property type="evidence" value="ECO:0007669"/>
    <property type="project" value="TreeGrafter"/>
</dbReference>
<proteinExistence type="predicted"/>
<comment type="caution">
    <text evidence="6">The sequence shown here is derived from an EMBL/GenBank/DDBJ whole genome shotgun (WGS) entry which is preliminary data.</text>
</comment>